<evidence type="ECO:0000313" key="1">
    <source>
        <dbReference type="EMBL" id="TPX73172.1"/>
    </source>
</evidence>
<name>A0A507FAJ9_9FUNG</name>
<gene>
    <name evidence="1" type="ORF">CcCBS67573_g05561</name>
</gene>
<dbReference type="AlphaFoldDB" id="A0A507FAJ9"/>
<evidence type="ECO:0000313" key="2">
    <source>
        <dbReference type="Proteomes" id="UP000320333"/>
    </source>
</evidence>
<keyword evidence="2" id="KW-1185">Reference proteome</keyword>
<organism evidence="1 2">
    <name type="scientific">Chytriomyces confervae</name>
    <dbReference type="NCBI Taxonomy" id="246404"/>
    <lineage>
        <taxon>Eukaryota</taxon>
        <taxon>Fungi</taxon>
        <taxon>Fungi incertae sedis</taxon>
        <taxon>Chytridiomycota</taxon>
        <taxon>Chytridiomycota incertae sedis</taxon>
        <taxon>Chytridiomycetes</taxon>
        <taxon>Chytridiales</taxon>
        <taxon>Chytriomycetaceae</taxon>
        <taxon>Chytriomyces</taxon>
    </lineage>
</organism>
<dbReference type="EMBL" id="QEAP01000204">
    <property type="protein sequence ID" value="TPX73172.1"/>
    <property type="molecule type" value="Genomic_DNA"/>
</dbReference>
<dbReference type="Proteomes" id="UP000320333">
    <property type="component" value="Unassembled WGS sequence"/>
</dbReference>
<sequence>MQLGQPLEAAIMAADTDRTGLVQLATVAEPLRHSVTAPAIVKDSIRLVSRCFAMTRVHPHRLVYCLAGMLFSPMAPFPFGGSKVAPGFAHFTGETTSHLLHFIVNGAYSAHWLKRGMDALILLVNTVNTIIDMQRVSASKDELDEWMLKGIKRAGHIEWVGAAPPIPRYLRHRTFKFGRENMTLEMREVEQFESDVSSSDDEDSEDRWRNLTTIAFTPART</sequence>
<dbReference type="OrthoDB" id="2111869at2759"/>
<comment type="caution">
    <text evidence="1">The sequence shown here is derived from an EMBL/GenBank/DDBJ whole genome shotgun (WGS) entry which is preliminary data.</text>
</comment>
<protein>
    <submittedName>
        <fullName evidence="1">Uncharacterized protein</fullName>
    </submittedName>
</protein>
<reference evidence="1 2" key="1">
    <citation type="journal article" date="2019" name="Sci. Rep.">
        <title>Comparative genomics of chytrid fungi reveal insights into the obligate biotrophic and pathogenic lifestyle of Synchytrium endobioticum.</title>
        <authorList>
            <person name="van de Vossenberg B.T.L.H."/>
            <person name="Warris S."/>
            <person name="Nguyen H.D.T."/>
            <person name="van Gent-Pelzer M.P.E."/>
            <person name="Joly D.L."/>
            <person name="van de Geest H.C."/>
            <person name="Bonants P.J.M."/>
            <person name="Smith D.S."/>
            <person name="Levesque C.A."/>
            <person name="van der Lee T.A.J."/>
        </authorList>
    </citation>
    <scope>NUCLEOTIDE SEQUENCE [LARGE SCALE GENOMIC DNA]</scope>
    <source>
        <strain evidence="1 2">CBS 675.73</strain>
    </source>
</reference>
<accession>A0A507FAJ9</accession>
<proteinExistence type="predicted"/>